<name>A0ABD1DHY8_CULPP</name>
<accession>A0ABD1DHY8</accession>
<proteinExistence type="predicted"/>
<sequence length="180" mass="19541">MMAPRKLKDGKDIKMVQRAKNCNEEELANALGDAISSSIPEVPINSKMNARVASETSDDQESCGSLESSLDSSISTQIVAQEDVPAGGSTQTNRHEQSNKQDHASIVDTRISSQNRIPQSPNTSQNLLEVAALVLEMAERVLEEAELVLEMAELVLEVAALVLEMAERVLKVALILMRVS</sequence>
<organism evidence="2 3">
    <name type="scientific">Culex pipiens pipiens</name>
    <name type="common">Northern house mosquito</name>
    <dbReference type="NCBI Taxonomy" id="38569"/>
    <lineage>
        <taxon>Eukaryota</taxon>
        <taxon>Metazoa</taxon>
        <taxon>Ecdysozoa</taxon>
        <taxon>Arthropoda</taxon>
        <taxon>Hexapoda</taxon>
        <taxon>Insecta</taxon>
        <taxon>Pterygota</taxon>
        <taxon>Neoptera</taxon>
        <taxon>Endopterygota</taxon>
        <taxon>Diptera</taxon>
        <taxon>Nematocera</taxon>
        <taxon>Culicoidea</taxon>
        <taxon>Culicidae</taxon>
        <taxon>Culicinae</taxon>
        <taxon>Culicini</taxon>
        <taxon>Culex</taxon>
        <taxon>Culex</taxon>
    </lineage>
</organism>
<gene>
    <name evidence="2" type="ORF">pipiens_008337</name>
</gene>
<comment type="caution">
    <text evidence="2">The sequence shown here is derived from an EMBL/GenBank/DDBJ whole genome shotgun (WGS) entry which is preliminary data.</text>
</comment>
<evidence type="ECO:0000313" key="3">
    <source>
        <dbReference type="Proteomes" id="UP001562425"/>
    </source>
</evidence>
<dbReference type="Proteomes" id="UP001562425">
    <property type="component" value="Unassembled WGS sequence"/>
</dbReference>
<dbReference type="AlphaFoldDB" id="A0ABD1DHY8"/>
<dbReference type="EMBL" id="JBEHCU010005600">
    <property type="protein sequence ID" value="KAL1399285.1"/>
    <property type="molecule type" value="Genomic_DNA"/>
</dbReference>
<feature type="region of interest" description="Disordered" evidence="1">
    <location>
        <begin position="78"/>
        <end position="104"/>
    </location>
</feature>
<evidence type="ECO:0000313" key="2">
    <source>
        <dbReference type="EMBL" id="KAL1399285.1"/>
    </source>
</evidence>
<evidence type="ECO:0000256" key="1">
    <source>
        <dbReference type="SAM" id="MobiDB-lite"/>
    </source>
</evidence>
<feature type="compositionally biased region" description="Basic and acidic residues" evidence="1">
    <location>
        <begin position="93"/>
        <end position="104"/>
    </location>
</feature>
<reference evidence="2 3" key="1">
    <citation type="submission" date="2024-05" db="EMBL/GenBank/DDBJ databases">
        <title>Culex pipiens pipiens assembly and annotation.</title>
        <authorList>
            <person name="Alout H."/>
            <person name="Durand T."/>
        </authorList>
    </citation>
    <scope>NUCLEOTIDE SEQUENCE [LARGE SCALE GENOMIC DNA]</scope>
    <source>
        <strain evidence="2">HA-2024</strain>
        <tissue evidence="2">Whole body</tissue>
    </source>
</reference>
<keyword evidence="3" id="KW-1185">Reference proteome</keyword>
<protein>
    <submittedName>
        <fullName evidence="2">Uncharacterized protein</fullName>
    </submittedName>
</protein>